<feature type="domain" description="TMEM205-like" evidence="6">
    <location>
        <begin position="8"/>
        <end position="116"/>
    </location>
</feature>
<dbReference type="GO" id="GO:0016020">
    <property type="term" value="C:membrane"/>
    <property type="evidence" value="ECO:0007669"/>
    <property type="project" value="UniProtKB-SubCell"/>
</dbReference>
<dbReference type="Proteomes" id="UP001318760">
    <property type="component" value="Unassembled WGS sequence"/>
</dbReference>
<evidence type="ECO:0000259" key="6">
    <source>
        <dbReference type="Pfam" id="PF13664"/>
    </source>
</evidence>
<evidence type="ECO:0000313" key="7">
    <source>
        <dbReference type="EMBL" id="MBE2985596.1"/>
    </source>
</evidence>
<dbReference type="Proteomes" id="UP000650616">
    <property type="component" value="Unassembled WGS sequence"/>
</dbReference>
<gene>
    <name evidence="7" type="ORF">CCAL12919_00405</name>
    <name evidence="8" type="ORF">CCAL9337_02370</name>
</gene>
<keyword evidence="2 5" id="KW-0812">Transmembrane</keyword>
<evidence type="ECO:0000256" key="5">
    <source>
        <dbReference type="SAM" id="Phobius"/>
    </source>
</evidence>
<feature type="transmembrane region" description="Helical" evidence="5">
    <location>
        <begin position="51"/>
        <end position="72"/>
    </location>
</feature>
<dbReference type="EMBL" id="JADBHS010000001">
    <property type="protein sequence ID" value="MBE2985596.1"/>
    <property type="molecule type" value="Genomic_DNA"/>
</dbReference>
<keyword evidence="3 5" id="KW-1133">Transmembrane helix</keyword>
<dbReference type="EMBL" id="LIWG01000002">
    <property type="protein sequence ID" value="MBE3607575.1"/>
    <property type="molecule type" value="Genomic_DNA"/>
</dbReference>
<keyword evidence="4 5" id="KW-0472">Membrane</keyword>
<evidence type="ECO:0000256" key="1">
    <source>
        <dbReference type="ARBA" id="ARBA00004370"/>
    </source>
</evidence>
<reference evidence="8 9" key="1">
    <citation type="submission" date="2015-08" db="EMBL/GenBank/DDBJ databases">
        <title>Comparative genomics of the Campylobacter concisus group.</title>
        <authorList>
            <person name="Yee E."/>
            <person name="Chapman M.H."/>
            <person name="Huynh S."/>
            <person name="Bono J.L."/>
            <person name="On S.L."/>
            <person name="St Leger J."/>
            <person name="Foster G."/>
            <person name="Parker C.T."/>
            <person name="Miller W.G."/>
        </authorList>
    </citation>
    <scope>NUCLEOTIDE SEQUENCE [LARGE SCALE GENOMIC DNA]</scope>
    <source>
        <strain evidence="8 9">RM9337</strain>
    </source>
</reference>
<proteinExistence type="predicted"/>
<dbReference type="RefSeq" id="WP_170015532.1">
    <property type="nucleotide sequence ID" value="NZ_CP012545.1"/>
</dbReference>
<feature type="transmembrane region" description="Helical" evidence="5">
    <location>
        <begin position="84"/>
        <end position="114"/>
    </location>
</feature>
<name>A0AAW3ZXD3_9BACT</name>
<evidence type="ECO:0000313" key="8">
    <source>
        <dbReference type="EMBL" id="MBE3607575.1"/>
    </source>
</evidence>
<dbReference type="Pfam" id="PF13664">
    <property type="entry name" value="DUF4149"/>
    <property type="match status" value="1"/>
</dbReference>
<reference evidence="7 10" key="2">
    <citation type="submission" date="2020-10" db="EMBL/GenBank/DDBJ databases">
        <title>Campylobacter californiensis sp. nov. isolated from cattle and feral swine in California.</title>
        <authorList>
            <person name="Miller W.G."/>
        </authorList>
    </citation>
    <scope>NUCLEOTIDE SEQUENCE [LARGE SCALE GENOMIC DNA]</scope>
    <source>
        <strain evidence="7 10">RM12919</strain>
    </source>
</reference>
<evidence type="ECO:0000313" key="10">
    <source>
        <dbReference type="Proteomes" id="UP001318760"/>
    </source>
</evidence>
<sequence length="158" mass="17662">MKNVYLFLLAGLIGVELALGVFVAPAIFYPQRYMGESPLTHFESGVIMTQIFIKYNYALLFVSAFALLFELFGPKGKTSFYIKISSFALAFINLALALAFVFYFTDFIIAAQAMGEEMTMGNAEFDAMHKASEYVMKLMLMAQTLLFFISAIKSKSQA</sequence>
<accession>A0AAW3ZXD3</accession>
<feature type="transmembrane region" description="Helical" evidence="5">
    <location>
        <begin position="7"/>
        <end position="31"/>
    </location>
</feature>
<evidence type="ECO:0000256" key="4">
    <source>
        <dbReference type="ARBA" id="ARBA00023136"/>
    </source>
</evidence>
<evidence type="ECO:0000256" key="3">
    <source>
        <dbReference type="ARBA" id="ARBA00022989"/>
    </source>
</evidence>
<comment type="subcellular location">
    <subcellularLocation>
        <location evidence="1">Membrane</location>
    </subcellularLocation>
</comment>
<keyword evidence="9" id="KW-1185">Reference proteome</keyword>
<dbReference type="AlphaFoldDB" id="A0AAW3ZXD3"/>
<protein>
    <submittedName>
        <fullName evidence="8">DUF4149 domain-containing protein</fullName>
    </submittedName>
</protein>
<evidence type="ECO:0000313" key="9">
    <source>
        <dbReference type="Proteomes" id="UP000650616"/>
    </source>
</evidence>
<comment type="caution">
    <text evidence="8">The sequence shown here is derived from an EMBL/GenBank/DDBJ whole genome shotgun (WGS) entry which is preliminary data.</text>
</comment>
<organism evidence="8 9">
    <name type="scientific">Campylobacter californiensis</name>
    <dbReference type="NCBI Taxonomy" id="1032243"/>
    <lineage>
        <taxon>Bacteria</taxon>
        <taxon>Pseudomonadati</taxon>
        <taxon>Campylobacterota</taxon>
        <taxon>Epsilonproteobacteria</taxon>
        <taxon>Campylobacterales</taxon>
        <taxon>Campylobacteraceae</taxon>
        <taxon>Campylobacter</taxon>
    </lineage>
</organism>
<feature type="transmembrane region" description="Helical" evidence="5">
    <location>
        <begin position="134"/>
        <end position="152"/>
    </location>
</feature>
<dbReference type="InterPro" id="IPR025423">
    <property type="entry name" value="TMEM205-like"/>
</dbReference>
<evidence type="ECO:0000256" key="2">
    <source>
        <dbReference type="ARBA" id="ARBA00022692"/>
    </source>
</evidence>